<dbReference type="EMBL" id="AEDQ01000033">
    <property type="protein sequence ID" value="EFL43608.1"/>
    <property type="molecule type" value="Genomic_DNA"/>
</dbReference>
<keyword evidence="2" id="KW-1185">Reference proteome</keyword>
<name>A0ABN0AYL5_9ACTN</name>
<evidence type="ECO:0000313" key="1">
    <source>
        <dbReference type="EMBL" id="EFL43608.1"/>
    </source>
</evidence>
<sequence length="46" mass="5514">MHARKHAAQHKHATHIARTKLHLRAHTIDPAHNPFFNFDNRNNKRR</sequence>
<protein>
    <submittedName>
        <fullName evidence="1">Uncharacterized protein</fullName>
    </submittedName>
</protein>
<comment type="caution">
    <text evidence="1">The sequence shown here is derived from an EMBL/GenBank/DDBJ whole genome shotgun (WGS) entry which is preliminary data.</text>
</comment>
<accession>A0ABN0AYL5</accession>
<reference evidence="1 2" key="1">
    <citation type="submission" date="2010-08" db="EMBL/GenBank/DDBJ databases">
        <authorList>
            <person name="Durkin A.S."/>
            <person name="Madupu R."/>
            <person name="Torralba M."/>
            <person name="Gillis M."/>
            <person name="Methe B."/>
            <person name="Sutton G."/>
            <person name="Nelson K.E."/>
        </authorList>
    </citation>
    <scope>NUCLEOTIDE SEQUENCE [LARGE SCALE GENOMIC DNA]</scope>
    <source>
        <strain evidence="1 2">PB189-T1-4</strain>
    </source>
</reference>
<gene>
    <name evidence="1" type="ORF">HMPREF9248_0639</name>
</gene>
<organism evidence="1 2">
    <name type="scientific">Fannyhessea vaginae PB189-T1-4</name>
    <dbReference type="NCBI Taxonomy" id="866774"/>
    <lineage>
        <taxon>Bacteria</taxon>
        <taxon>Bacillati</taxon>
        <taxon>Actinomycetota</taxon>
        <taxon>Coriobacteriia</taxon>
        <taxon>Coriobacteriales</taxon>
        <taxon>Atopobiaceae</taxon>
        <taxon>Fannyhessea</taxon>
    </lineage>
</organism>
<evidence type="ECO:0000313" key="2">
    <source>
        <dbReference type="Proteomes" id="UP000004431"/>
    </source>
</evidence>
<proteinExistence type="predicted"/>
<dbReference type="Proteomes" id="UP000004431">
    <property type="component" value="Unassembled WGS sequence"/>
</dbReference>